<feature type="chain" id="PRO_5002061726" evidence="1">
    <location>
        <begin position="28"/>
        <end position="45"/>
    </location>
</feature>
<organism evidence="2">
    <name type="scientific">Arundo donax</name>
    <name type="common">Giant reed</name>
    <name type="synonym">Donax arundinaceus</name>
    <dbReference type="NCBI Taxonomy" id="35708"/>
    <lineage>
        <taxon>Eukaryota</taxon>
        <taxon>Viridiplantae</taxon>
        <taxon>Streptophyta</taxon>
        <taxon>Embryophyta</taxon>
        <taxon>Tracheophyta</taxon>
        <taxon>Spermatophyta</taxon>
        <taxon>Magnoliopsida</taxon>
        <taxon>Liliopsida</taxon>
        <taxon>Poales</taxon>
        <taxon>Poaceae</taxon>
        <taxon>PACMAD clade</taxon>
        <taxon>Arundinoideae</taxon>
        <taxon>Arundineae</taxon>
        <taxon>Arundo</taxon>
    </lineage>
</organism>
<keyword evidence="1" id="KW-0732">Signal</keyword>
<dbReference type="EMBL" id="GBRH01278158">
    <property type="protein sequence ID" value="JAD19737.1"/>
    <property type="molecule type" value="Transcribed_RNA"/>
</dbReference>
<reference evidence="2" key="1">
    <citation type="submission" date="2014-09" db="EMBL/GenBank/DDBJ databases">
        <authorList>
            <person name="Magalhaes I.L.F."/>
            <person name="Oliveira U."/>
            <person name="Santos F.R."/>
            <person name="Vidigal T.H.D.A."/>
            <person name="Brescovit A.D."/>
            <person name="Santos A.J."/>
        </authorList>
    </citation>
    <scope>NUCLEOTIDE SEQUENCE</scope>
    <source>
        <tissue evidence="2">Shoot tissue taken approximately 20 cm above the soil surface</tissue>
    </source>
</reference>
<sequence length="45" mass="5024">MLQVIGSLTFFHLSCLLLSIRFDVISGLNRCSGCCGHDCICRMLF</sequence>
<reference evidence="2" key="2">
    <citation type="journal article" date="2015" name="Data Brief">
        <title>Shoot transcriptome of the giant reed, Arundo donax.</title>
        <authorList>
            <person name="Barrero R.A."/>
            <person name="Guerrero F.D."/>
            <person name="Moolhuijzen P."/>
            <person name="Goolsby J.A."/>
            <person name="Tidwell J."/>
            <person name="Bellgard S.E."/>
            <person name="Bellgard M.I."/>
        </authorList>
    </citation>
    <scope>NUCLEOTIDE SEQUENCE</scope>
    <source>
        <tissue evidence="2">Shoot tissue taken approximately 20 cm above the soil surface</tissue>
    </source>
</reference>
<proteinExistence type="predicted"/>
<dbReference type="AlphaFoldDB" id="A0A0A8Y7T3"/>
<accession>A0A0A8Y7T3</accession>
<evidence type="ECO:0000313" key="2">
    <source>
        <dbReference type="EMBL" id="JAD19737.1"/>
    </source>
</evidence>
<name>A0A0A8Y7T3_ARUDO</name>
<protein>
    <submittedName>
        <fullName evidence="2">Uncharacterized protein</fullName>
    </submittedName>
</protein>
<evidence type="ECO:0000256" key="1">
    <source>
        <dbReference type="SAM" id="SignalP"/>
    </source>
</evidence>
<feature type="signal peptide" evidence="1">
    <location>
        <begin position="1"/>
        <end position="27"/>
    </location>
</feature>